<dbReference type="OrthoDB" id="9804819at2"/>
<dbReference type="STRING" id="1503961.SAMN05421736_13319"/>
<dbReference type="InterPro" id="IPR003593">
    <property type="entry name" value="AAA+_ATPase"/>
</dbReference>
<dbReference type="EMBL" id="FNPI01000033">
    <property type="protein sequence ID" value="SDZ68267.1"/>
    <property type="molecule type" value="Genomic_DNA"/>
</dbReference>
<gene>
    <name evidence="6" type="ORF">SAMN05421736_13319</name>
</gene>
<evidence type="ECO:0000256" key="4">
    <source>
        <dbReference type="ARBA" id="ARBA00022840"/>
    </source>
</evidence>
<dbReference type="Pfam" id="PF00005">
    <property type="entry name" value="ABC_tran"/>
    <property type="match status" value="1"/>
</dbReference>
<dbReference type="Gene3D" id="3.40.50.300">
    <property type="entry name" value="P-loop containing nucleotide triphosphate hydrolases"/>
    <property type="match status" value="1"/>
</dbReference>
<evidence type="ECO:0000256" key="1">
    <source>
        <dbReference type="ARBA" id="ARBA00005417"/>
    </source>
</evidence>
<dbReference type="PANTHER" id="PTHR43335">
    <property type="entry name" value="ABC TRANSPORTER, ATP-BINDING PROTEIN"/>
    <property type="match status" value="1"/>
</dbReference>
<proteinExistence type="inferred from homology"/>
<evidence type="ECO:0000256" key="2">
    <source>
        <dbReference type="ARBA" id="ARBA00022448"/>
    </source>
</evidence>
<evidence type="ECO:0000313" key="7">
    <source>
        <dbReference type="Proteomes" id="UP000198935"/>
    </source>
</evidence>
<feature type="domain" description="ABC transporter" evidence="5">
    <location>
        <begin position="4"/>
        <end position="219"/>
    </location>
</feature>
<dbReference type="SMART" id="SM00382">
    <property type="entry name" value="AAA"/>
    <property type="match status" value="1"/>
</dbReference>
<keyword evidence="2" id="KW-0813">Transport</keyword>
<dbReference type="GO" id="GO:0005524">
    <property type="term" value="F:ATP binding"/>
    <property type="evidence" value="ECO:0007669"/>
    <property type="project" value="UniProtKB-KW"/>
</dbReference>
<dbReference type="InterPro" id="IPR003439">
    <property type="entry name" value="ABC_transporter-like_ATP-bd"/>
</dbReference>
<protein>
    <submittedName>
        <fullName evidence="6">ABC-2 type transport system ATP-binding protein</fullName>
    </submittedName>
</protein>
<evidence type="ECO:0000259" key="5">
    <source>
        <dbReference type="PROSITE" id="PS50893"/>
    </source>
</evidence>
<dbReference type="AlphaFoldDB" id="A0A1H3V0X2"/>
<organism evidence="6 7">
    <name type="scientific">Evansella caseinilytica</name>
    <dbReference type="NCBI Taxonomy" id="1503961"/>
    <lineage>
        <taxon>Bacteria</taxon>
        <taxon>Bacillati</taxon>
        <taxon>Bacillota</taxon>
        <taxon>Bacilli</taxon>
        <taxon>Bacillales</taxon>
        <taxon>Bacillaceae</taxon>
        <taxon>Evansella</taxon>
    </lineage>
</organism>
<dbReference type="InterPro" id="IPR027417">
    <property type="entry name" value="P-loop_NTPase"/>
</dbReference>
<keyword evidence="4 6" id="KW-0067">ATP-binding</keyword>
<dbReference type="PANTHER" id="PTHR43335:SF4">
    <property type="entry name" value="ABC TRANSPORTER, ATP-BINDING PROTEIN"/>
    <property type="match status" value="1"/>
</dbReference>
<keyword evidence="3" id="KW-0547">Nucleotide-binding</keyword>
<dbReference type="PROSITE" id="PS00211">
    <property type="entry name" value="ABC_TRANSPORTER_1"/>
    <property type="match status" value="1"/>
</dbReference>
<comment type="similarity">
    <text evidence="1">Belongs to the ABC transporter superfamily.</text>
</comment>
<evidence type="ECO:0000313" key="6">
    <source>
        <dbReference type="EMBL" id="SDZ68267.1"/>
    </source>
</evidence>
<dbReference type="Proteomes" id="UP000198935">
    <property type="component" value="Unassembled WGS sequence"/>
</dbReference>
<dbReference type="InterPro" id="IPR017871">
    <property type="entry name" value="ABC_transporter-like_CS"/>
</dbReference>
<keyword evidence="7" id="KW-1185">Reference proteome</keyword>
<accession>A0A1H3V0X2</accession>
<dbReference type="GO" id="GO:0016887">
    <property type="term" value="F:ATP hydrolysis activity"/>
    <property type="evidence" value="ECO:0007669"/>
    <property type="project" value="InterPro"/>
</dbReference>
<evidence type="ECO:0000256" key="3">
    <source>
        <dbReference type="ARBA" id="ARBA00022741"/>
    </source>
</evidence>
<name>A0A1H3V0X2_9BACI</name>
<dbReference type="PROSITE" id="PS50893">
    <property type="entry name" value="ABC_TRANSPORTER_2"/>
    <property type="match status" value="1"/>
</dbReference>
<dbReference type="SUPFAM" id="SSF52540">
    <property type="entry name" value="P-loop containing nucleoside triphosphate hydrolases"/>
    <property type="match status" value="1"/>
</dbReference>
<sequence>MTKIELEGVYKIVKGVSVIHDISMTITSGQVTGLRGVNGSGKTMLMRLIAGLILPTKGTIKIDGKVLGKDISFPESIGILLENPAFLNRYSGFQNLRMLASIRNNIGDAQINHALHTVGLDAISSQKKYKKYSLGMKQRLGIAGAIMEQPEIVILDEPTNSLDANGVEQVKHIVRHEKERGAVVILACHDTDILDELADEIHYLENGAVIQTTGRGHQA</sequence>
<reference evidence="7" key="1">
    <citation type="submission" date="2016-10" db="EMBL/GenBank/DDBJ databases">
        <authorList>
            <person name="Varghese N."/>
            <person name="Submissions S."/>
        </authorList>
    </citation>
    <scope>NUCLEOTIDE SEQUENCE [LARGE SCALE GENOMIC DNA]</scope>
    <source>
        <strain evidence="7">SP</strain>
    </source>
</reference>